<gene>
    <name evidence="12" type="ORF">O9K51_03412</name>
</gene>
<keyword evidence="6" id="KW-0805">Transcription regulation</keyword>
<organism evidence="12 13">
    <name type="scientific">Purpureocillium lavendulum</name>
    <dbReference type="NCBI Taxonomy" id="1247861"/>
    <lineage>
        <taxon>Eukaryota</taxon>
        <taxon>Fungi</taxon>
        <taxon>Dikarya</taxon>
        <taxon>Ascomycota</taxon>
        <taxon>Pezizomycotina</taxon>
        <taxon>Sordariomycetes</taxon>
        <taxon>Hypocreomycetidae</taxon>
        <taxon>Hypocreales</taxon>
        <taxon>Ophiocordycipitaceae</taxon>
        <taxon>Purpureocillium</taxon>
    </lineage>
</organism>
<dbReference type="GO" id="GO:0000978">
    <property type="term" value="F:RNA polymerase II cis-regulatory region sequence-specific DNA binding"/>
    <property type="evidence" value="ECO:0007669"/>
    <property type="project" value="TreeGrafter"/>
</dbReference>
<comment type="subcellular location">
    <subcellularLocation>
        <location evidence="1">Nucleus</location>
    </subcellularLocation>
</comment>
<feature type="region of interest" description="Disordered" evidence="10">
    <location>
        <begin position="726"/>
        <end position="799"/>
    </location>
</feature>
<dbReference type="Gene3D" id="3.30.160.60">
    <property type="entry name" value="Classic Zinc Finger"/>
    <property type="match status" value="2"/>
</dbReference>
<evidence type="ECO:0000313" key="13">
    <source>
        <dbReference type="Proteomes" id="UP001163105"/>
    </source>
</evidence>
<evidence type="ECO:0000256" key="1">
    <source>
        <dbReference type="ARBA" id="ARBA00004123"/>
    </source>
</evidence>
<dbReference type="PANTHER" id="PTHR23235">
    <property type="entry name" value="KRUEPPEL-LIKE TRANSCRIPTION FACTOR"/>
    <property type="match status" value="1"/>
</dbReference>
<feature type="domain" description="C2H2-type" evidence="11">
    <location>
        <begin position="830"/>
        <end position="857"/>
    </location>
</feature>
<proteinExistence type="predicted"/>
<dbReference type="GO" id="GO:0071248">
    <property type="term" value="P:cellular response to metal ion"/>
    <property type="evidence" value="ECO:0007669"/>
    <property type="project" value="UniProtKB-ARBA"/>
</dbReference>
<dbReference type="SUPFAM" id="SSF57667">
    <property type="entry name" value="beta-beta-alpha zinc fingers"/>
    <property type="match status" value="1"/>
</dbReference>
<keyword evidence="5" id="KW-0862">Zinc</keyword>
<name>A0AB34G0U6_9HYPO</name>
<dbReference type="AlphaFoldDB" id="A0AB34G0U6"/>
<evidence type="ECO:0000256" key="7">
    <source>
        <dbReference type="ARBA" id="ARBA00023163"/>
    </source>
</evidence>
<evidence type="ECO:0000256" key="4">
    <source>
        <dbReference type="ARBA" id="ARBA00022771"/>
    </source>
</evidence>
<evidence type="ECO:0000256" key="2">
    <source>
        <dbReference type="ARBA" id="ARBA00022723"/>
    </source>
</evidence>
<dbReference type="InterPro" id="IPR013087">
    <property type="entry name" value="Znf_C2H2_type"/>
</dbReference>
<keyword evidence="2" id="KW-0479">Metal-binding</keyword>
<evidence type="ECO:0000256" key="6">
    <source>
        <dbReference type="ARBA" id="ARBA00023015"/>
    </source>
</evidence>
<dbReference type="InterPro" id="IPR036236">
    <property type="entry name" value="Znf_C2H2_sf"/>
</dbReference>
<keyword evidence="8" id="KW-0539">Nucleus</keyword>
<feature type="domain" description="C2H2-type" evidence="11">
    <location>
        <begin position="802"/>
        <end position="829"/>
    </location>
</feature>
<keyword evidence="7" id="KW-0804">Transcription</keyword>
<dbReference type="Proteomes" id="UP001163105">
    <property type="component" value="Unassembled WGS sequence"/>
</dbReference>
<accession>A0AB34G0U6</accession>
<keyword evidence="13" id="KW-1185">Reference proteome</keyword>
<feature type="compositionally biased region" description="Gly residues" evidence="10">
    <location>
        <begin position="752"/>
        <end position="767"/>
    </location>
</feature>
<dbReference type="PROSITE" id="PS50157">
    <property type="entry name" value="ZINC_FINGER_C2H2_2"/>
    <property type="match status" value="3"/>
</dbReference>
<dbReference type="EMBL" id="JAQHRD010000002">
    <property type="protein sequence ID" value="KAJ6445010.1"/>
    <property type="molecule type" value="Genomic_DNA"/>
</dbReference>
<evidence type="ECO:0000259" key="11">
    <source>
        <dbReference type="PROSITE" id="PS50157"/>
    </source>
</evidence>
<dbReference type="SMART" id="SM00355">
    <property type="entry name" value="ZnF_C2H2"/>
    <property type="match status" value="2"/>
</dbReference>
<dbReference type="FunFam" id="3.30.160.60:FF:000181">
    <property type="entry name" value="C2H2 type zinc finger protein"/>
    <property type="match status" value="1"/>
</dbReference>
<sequence length="1059" mass="115914">MEASTPEQPVLRESTAARSSLGPLSIHDLARRHPRSRILVEPLLWTPLHLELLRCSFSAVFDEPLPAMAFNTVCDDKSLDRLAHRLSSDSFDRAFAVEGLLGDLDGPLRCHRPLFFNLRGYRYIELPCAYYCLRAECGGRDNSSVPLVAAVIDYDSIIRSRKKRIINTCIGSRYNKIAVAMAHIKQRKYASILPLQEPYLAAVLIALAQHQWSALGPTTRKQASGVKPKLVYVSDDAESLHVYSSNVSSAFLSMFDDPSLAPSAQESLSIHITAIPYQPFATLQSRLLAQLLSASSPEVFAIMSGSSRLYYDAIRNESSLMKASAGKADLQGLLQEGWKSAVSHWGREQLLAHRVMCSEPVSRLPLFNGLFVDPTKESDCIRKLVAGPGSIDALKDSSEPQVVQHHQPDSLGYVWAAMLPFLRTTPPARSRAQADTEGSSMPKRVSRAPDRYGGGVPSDQVAFGSSPDYMHSRQQQRPPTSDSDRSYESAGYMERLEAPLLEDATGGPFVEFRDERLTYSYSLGQSNVHAVDDGGIRVFDPLRRVTRQVALLEGKRTFQTLVDGKAVVTDELLAQMVGEALALAMQQHFEDRTSFKISVSRADVVTILVTTHYVKFLHFRIDPGYIDSYMNGSFLQDKVLRVDSSVWFDIKQPDHRWMISSYLLALISWAPYHAAQSNSRLGSVADPSPPDSTSQVPRLLRADNSDLTPPSHSHPISLLDRLHIGSTSRRHGHPAGHATAGPSSSSAREASRGGGGGPGHGGSGIGSGAATTTNDANSKKPSPASGSASASASSTQKHPANLTCPLCSKRFTRSYNLRSHLRTHNNERPFECSVCGKAFARQHDRKRHERLHLGEKQFICRGDLELGRQWGCGRAFSRVDGLARHLRSDMGSECIRPLFDQEYEQQRRGLLPPPPPPPPMAGMSAPGAATGMTMAQQHAQHQQHQQPIGFGEAFATTATTPMDIDTGMTWPSLETGTGWTSMAPLPAALLAHTADPFPMLSTLFDFDSATTSEAGTRTPGAGAYTKWWSSYSDASSGMKTQEHREDPEGGQMDDSSGML</sequence>
<feature type="region of interest" description="Disordered" evidence="10">
    <location>
        <begin position="1035"/>
        <end position="1059"/>
    </location>
</feature>
<evidence type="ECO:0000313" key="12">
    <source>
        <dbReference type="EMBL" id="KAJ6445010.1"/>
    </source>
</evidence>
<dbReference type="Pfam" id="PF00096">
    <property type="entry name" value="zf-C2H2"/>
    <property type="match status" value="2"/>
</dbReference>
<dbReference type="GO" id="GO:0008270">
    <property type="term" value="F:zinc ion binding"/>
    <property type="evidence" value="ECO:0007669"/>
    <property type="project" value="UniProtKB-KW"/>
</dbReference>
<evidence type="ECO:0000256" key="9">
    <source>
        <dbReference type="PROSITE-ProRule" id="PRU00042"/>
    </source>
</evidence>
<comment type="caution">
    <text evidence="12">The sequence shown here is derived from an EMBL/GenBank/DDBJ whole genome shotgun (WGS) entry which is preliminary data.</text>
</comment>
<dbReference type="PROSITE" id="PS00028">
    <property type="entry name" value="ZINC_FINGER_C2H2_1"/>
    <property type="match status" value="2"/>
</dbReference>
<feature type="compositionally biased region" description="Low complexity" evidence="10">
    <location>
        <begin position="779"/>
        <end position="794"/>
    </location>
</feature>
<feature type="compositionally biased region" description="Polar residues" evidence="10">
    <location>
        <begin position="472"/>
        <end position="481"/>
    </location>
</feature>
<keyword evidence="3" id="KW-0677">Repeat</keyword>
<reference evidence="12" key="1">
    <citation type="submission" date="2023-01" db="EMBL/GenBank/DDBJ databases">
        <title>The growth and conidiation of Purpureocillium lavendulum are regulated by nitrogen source and histone H3K14 acetylation.</title>
        <authorList>
            <person name="Tang P."/>
            <person name="Han J."/>
            <person name="Zhang C."/>
            <person name="Tang P."/>
            <person name="Qi F."/>
            <person name="Zhang K."/>
            <person name="Liang L."/>
        </authorList>
    </citation>
    <scope>NUCLEOTIDE SEQUENCE</scope>
    <source>
        <strain evidence="12">YMF1.00683</strain>
    </source>
</reference>
<dbReference type="GO" id="GO:0005634">
    <property type="term" value="C:nucleus"/>
    <property type="evidence" value="ECO:0007669"/>
    <property type="project" value="UniProtKB-SubCell"/>
</dbReference>
<evidence type="ECO:0000256" key="5">
    <source>
        <dbReference type="ARBA" id="ARBA00022833"/>
    </source>
</evidence>
<dbReference type="FunFam" id="3.30.160.60:FF:000100">
    <property type="entry name" value="Zinc finger 45-like"/>
    <property type="match status" value="1"/>
</dbReference>
<protein>
    <recommendedName>
        <fullName evidence="11">C2H2-type domain-containing protein</fullName>
    </recommendedName>
</protein>
<feature type="domain" description="C2H2-type" evidence="11">
    <location>
        <begin position="858"/>
        <end position="894"/>
    </location>
</feature>
<evidence type="ECO:0000256" key="8">
    <source>
        <dbReference type="ARBA" id="ARBA00023242"/>
    </source>
</evidence>
<dbReference type="PANTHER" id="PTHR23235:SF120">
    <property type="entry name" value="KRUPPEL-LIKE FACTOR 15"/>
    <property type="match status" value="1"/>
</dbReference>
<dbReference type="GO" id="GO:0000981">
    <property type="term" value="F:DNA-binding transcription factor activity, RNA polymerase II-specific"/>
    <property type="evidence" value="ECO:0007669"/>
    <property type="project" value="TreeGrafter"/>
</dbReference>
<evidence type="ECO:0000256" key="10">
    <source>
        <dbReference type="SAM" id="MobiDB-lite"/>
    </source>
</evidence>
<feature type="region of interest" description="Disordered" evidence="10">
    <location>
        <begin position="426"/>
        <end position="488"/>
    </location>
</feature>
<keyword evidence="4 9" id="KW-0863">Zinc-finger</keyword>
<evidence type="ECO:0000256" key="3">
    <source>
        <dbReference type="ARBA" id="ARBA00022737"/>
    </source>
</evidence>